<dbReference type="InterPro" id="IPR036514">
    <property type="entry name" value="SGNH_hydro_sf"/>
</dbReference>
<dbReference type="CDD" id="cd00229">
    <property type="entry name" value="SGNH_hydrolase"/>
    <property type="match status" value="1"/>
</dbReference>
<keyword evidence="2" id="KW-0378">Hydrolase</keyword>
<comment type="caution">
    <text evidence="2">The sequence shown here is derived from an EMBL/GenBank/DDBJ whole genome shotgun (WGS) entry which is preliminary data.</text>
</comment>
<gene>
    <name evidence="2" type="ORF">ACFSXZ_41160</name>
</gene>
<dbReference type="Gene3D" id="3.40.50.1110">
    <property type="entry name" value="SGNH hydrolase"/>
    <property type="match status" value="1"/>
</dbReference>
<dbReference type="SUPFAM" id="SSF52266">
    <property type="entry name" value="SGNH hydrolase"/>
    <property type="match status" value="1"/>
</dbReference>
<sequence length="262" mass="26901">MTKKTPTFVLGLAGSAAALLLTAACSGQSSVTNTAGNSGAGTDSGSGPSGQAKVLFVGDSVALGESQALAAAAAASKLPFQSVAEDGGGNVVGPNSDEIWKELSGKIDSAKPSVVVYQITTYDWGSEQEQKAAYTKLVQKDSDIGAKTVFVTMPPIKADDFYQSHMADLNRTTSVARKVADDSSGKAALLDAGAVWGDKYQQIKDGKADRSSDGIHTCPQGAARFSNWLLTGLAKLIPGLNPAPAASWANTGWAADKHFTGC</sequence>
<name>A0ABW5G9G9_9PSEU</name>
<dbReference type="Proteomes" id="UP001597417">
    <property type="component" value="Unassembled WGS sequence"/>
</dbReference>
<evidence type="ECO:0000256" key="1">
    <source>
        <dbReference type="SAM" id="SignalP"/>
    </source>
</evidence>
<dbReference type="RefSeq" id="WP_378272006.1">
    <property type="nucleotide sequence ID" value="NZ_JBHUKR010000033.1"/>
</dbReference>
<proteinExistence type="predicted"/>
<accession>A0ABW5G9G9</accession>
<dbReference type="PROSITE" id="PS51257">
    <property type="entry name" value="PROKAR_LIPOPROTEIN"/>
    <property type="match status" value="1"/>
</dbReference>
<keyword evidence="3" id="KW-1185">Reference proteome</keyword>
<reference evidence="3" key="1">
    <citation type="journal article" date="2019" name="Int. J. Syst. Evol. Microbiol.">
        <title>The Global Catalogue of Microorganisms (GCM) 10K type strain sequencing project: providing services to taxonomists for standard genome sequencing and annotation.</title>
        <authorList>
            <consortium name="The Broad Institute Genomics Platform"/>
            <consortium name="The Broad Institute Genome Sequencing Center for Infectious Disease"/>
            <person name="Wu L."/>
            <person name="Ma J."/>
        </authorList>
    </citation>
    <scope>NUCLEOTIDE SEQUENCE [LARGE SCALE GENOMIC DNA]</scope>
    <source>
        <strain evidence="3">CGMCC 4.7645</strain>
    </source>
</reference>
<dbReference type="GO" id="GO:0016787">
    <property type="term" value="F:hydrolase activity"/>
    <property type="evidence" value="ECO:0007669"/>
    <property type="project" value="UniProtKB-KW"/>
</dbReference>
<feature type="signal peptide" evidence="1">
    <location>
        <begin position="1"/>
        <end position="23"/>
    </location>
</feature>
<evidence type="ECO:0000313" key="2">
    <source>
        <dbReference type="EMBL" id="MFD2422752.1"/>
    </source>
</evidence>
<keyword evidence="1" id="KW-0732">Signal</keyword>
<evidence type="ECO:0000313" key="3">
    <source>
        <dbReference type="Proteomes" id="UP001597417"/>
    </source>
</evidence>
<feature type="chain" id="PRO_5046558806" evidence="1">
    <location>
        <begin position="24"/>
        <end position="262"/>
    </location>
</feature>
<protein>
    <submittedName>
        <fullName evidence="2">SGNH/GDSL hydrolase family protein</fullName>
    </submittedName>
</protein>
<dbReference type="EMBL" id="JBHUKR010000033">
    <property type="protein sequence ID" value="MFD2422752.1"/>
    <property type="molecule type" value="Genomic_DNA"/>
</dbReference>
<organism evidence="2 3">
    <name type="scientific">Amycolatopsis pigmentata</name>
    <dbReference type="NCBI Taxonomy" id="450801"/>
    <lineage>
        <taxon>Bacteria</taxon>
        <taxon>Bacillati</taxon>
        <taxon>Actinomycetota</taxon>
        <taxon>Actinomycetes</taxon>
        <taxon>Pseudonocardiales</taxon>
        <taxon>Pseudonocardiaceae</taxon>
        <taxon>Amycolatopsis</taxon>
    </lineage>
</organism>